<reference evidence="2" key="1">
    <citation type="journal article" date="2013" name="Nature">
        <title>Draft genome of the wheat A-genome progenitor Triticum urartu.</title>
        <authorList>
            <person name="Ling H.Q."/>
            <person name="Zhao S."/>
            <person name="Liu D."/>
            <person name="Wang J."/>
            <person name="Sun H."/>
            <person name="Zhang C."/>
            <person name="Fan H."/>
            <person name="Li D."/>
            <person name="Dong L."/>
            <person name="Tao Y."/>
            <person name="Gao C."/>
            <person name="Wu H."/>
            <person name="Li Y."/>
            <person name="Cui Y."/>
            <person name="Guo X."/>
            <person name="Zheng S."/>
            <person name="Wang B."/>
            <person name="Yu K."/>
            <person name="Liang Q."/>
            <person name="Yang W."/>
            <person name="Lou X."/>
            <person name="Chen J."/>
            <person name="Feng M."/>
            <person name="Jian J."/>
            <person name="Zhang X."/>
            <person name="Luo G."/>
            <person name="Jiang Y."/>
            <person name="Liu J."/>
            <person name="Wang Z."/>
            <person name="Sha Y."/>
            <person name="Zhang B."/>
            <person name="Wu H."/>
            <person name="Tang D."/>
            <person name="Shen Q."/>
            <person name="Xue P."/>
            <person name="Zou S."/>
            <person name="Wang X."/>
            <person name="Liu X."/>
            <person name="Wang F."/>
            <person name="Yang Y."/>
            <person name="An X."/>
            <person name="Dong Z."/>
            <person name="Zhang K."/>
            <person name="Zhang X."/>
            <person name="Luo M.C."/>
            <person name="Dvorak J."/>
            <person name="Tong Y."/>
            <person name="Wang J."/>
            <person name="Yang H."/>
            <person name="Li Z."/>
            <person name="Wang D."/>
            <person name="Zhang A."/>
            <person name="Wang J."/>
        </authorList>
    </citation>
    <scope>NUCLEOTIDE SEQUENCE</scope>
    <source>
        <strain evidence="2">cv. G1812</strain>
    </source>
</reference>
<reference evidence="1" key="3">
    <citation type="submission" date="2022-06" db="UniProtKB">
        <authorList>
            <consortium name="EnsemblPlants"/>
        </authorList>
    </citation>
    <scope>IDENTIFICATION</scope>
</reference>
<protein>
    <submittedName>
        <fullName evidence="1">Uncharacterized protein</fullName>
    </submittedName>
</protein>
<name>A0A8R7PWX4_TRIUA</name>
<dbReference type="Gramene" id="TuG1812G0300004924.01.T03">
    <property type="protein sequence ID" value="TuG1812G0300004924.01.T03"/>
    <property type="gene ID" value="TuG1812G0300004924.01"/>
</dbReference>
<dbReference type="EnsemblPlants" id="TuG1812G0300004924.01.T04">
    <property type="protein sequence ID" value="TuG1812G0300004924.01.T04"/>
    <property type="gene ID" value="TuG1812G0300004924.01"/>
</dbReference>
<proteinExistence type="predicted"/>
<dbReference type="Gramene" id="TuG1812G0300004924.01.T04">
    <property type="protein sequence ID" value="TuG1812G0300004924.01.T04"/>
    <property type="gene ID" value="TuG1812G0300004924.01"/>
</dbReference>
<keyword evidence="2" id="KW-1185">Reference proteome</keyword>
<sequence>PPGPIFLVHLRNLPPVQVAGSKAAIHAKSLAASTAPNDHCSAPCTCRCSTDPRGARRTGRVAAVREREAGYHGGVWDKSLMYQDPCLLACTSIISQNLILKWVKFLHMVVSQL</sequence>
<reference evidence="1" key="2">
    <citation type="submission" date="2018-03" db="EMBL/GenBank/DDBJ databases">
        <title>The Triticum urartu genome reveals the dynamic nature of wheat genome evolution.</title>
        <authorList>
            <person name="Ling H."/>
            <person name="Ma B."/>
            <person name="Shi X."/>
            <person name="Liu H."/>
            <person name="Dong L."/>
            <person name="Sun H."/>
            <person name="Cao Y."/>
            <person name="Gao Q."/>
            <person name="Zheng S."/>
            <person name="Li Y."/>
            <person name="Yu Y."/>
            <person name="Du H."/>
            <person name="Qi M."/>
            <person name="Li Y."/>
            <person name="Yu H."/>
            <person name="Cui Y."/>
            <person name="Wang N."/>
            <person name="Chen C."/>
            <person name="Wu H."/>
            <person name="Zhao Y."/>
            <person name="Zhang J."/>
            <person name="Li Y."/>
            <person name="Zhou W."/>
            <person name="Zhang B."/>
            <person name="Hu W."/>
            <person name="Eijk M."/>
            <person name="Tang J."/>
            <person name="Witsenboer H."/>
            <person name="Zhao S."/>
            <person name="Li Z."/>
            <person name="Zhang A."/>
            <person name="Wang D."/>
            <person name="Liang C."/>
        </authorList>
    </citation>
    <scope>NUCLEOTIDE SEQUENCE [LARGE SCALE GENOMIC DNA]</scope>
    <source>
        <strain evidence="1">cv. G1812</strain>
    </source>
</reference>
<evidence type="ECO:0000313" key="1">
    <source>
        <dbReference type="EnsemblPlants" id="TuG1812G0300004924.01.T01"/>
    </source>
</evidence>
<dbReference type="Gramene" id="TuG1812G0300004924.01.T02">
    <property type="protein sequence ID" value="TuG1812G0300004924.01.T02"/>
    <property type="gene ID" value="TuG1812G0300004924.01"/>
</dbReference>
<dbReference type="AlphaFoldDB" id="A0A8R7PWX4"/>
<dbReference type="EnsemblPlants" id="TuG1812G0300004924.01.T02">
    <property type="protein sequence ID" value="TuG1812G0300004924.01.T02"/>
    <property type="gene ID" value="TuG1812G0300004924.01"/>
</dbReference>
<accession>A0A8R7PWX4</accession>
<dbReference type="EnsemblPlants" id="TuG1812G0300004924.01.T03">
    <property type="protein sequence ID" value="TuG1812G0300004924.01.T03"/>
    <property type="gene ID" value="TuG1812G0300004924.01"/>
</dbReference>
<organism evidence="1 2">
    <name type="scientific">Triticum urartu</name>
    <name type="common">Red wild einkorn</name>
    <name type="synonym">Crithodium urartu</name>
    <dbReference type="NCBI Taxonomy" id="4572"/>
    <lineage>
        <taxon>Eukaryota</taxon>
        <taxon>Viridiplantae</taxon>
        <taxon>Streptophyta</taxon>
        <taxon>Embryophyta</taxon>
        <taxon>Tracheophyta</taxon>
        <taxon>Spermatophyta</taxon>
        <taxon>Magnoliopsida</taxon>
        <taxon>Liliopsida</taxon>
        <taxon>Poales</taxon>
        <taxon>Poaceae</taxon>
        <taxon>BOP clade</taxon>
        <taxon>Pooideae</taxon>
        <taxon>Triticodae</taxon>
        <taxon>Triticeae</taxon>
        <taxon>Triticinae</taxon>
        <taxon>Triticum</taxon>
    </lineage>
</organism>
<dbReference type="EnsemblPlants" id="TuG1812G0300004924.01.T01">
    <property type="protein sequence ID" value="TuG1812G0300004924.01.T01"/>
    <property type="gene ID" value="TuG1812G0300004924.01"/>
</dbReference>
<dbReference type="Proteomes" id="UP000015106">
    <property type="component" value="Chromosome 3"/>
</dbReference>
<evidence type="ECO:0000313" key="2">
    <source>
        <dbReference type="Proteomes" id="UP000015106"/>
    </source>
</evidence>
<dbReference type="Gramene" id="TuG1812G0300004924.01.T01">
    <property type="protein sequence ID" value="TuG1812G0300004924.01.T01"/>
    <property type="gene ID" value="TuG1812G0300004924.01"/>
</dbReference>